<name>A0ABN2YY01_9ACTN</name>
<gene>
    <name evidence="1" type="ORF">GCM10009802_41670</name>
</gene>
<reference evidence="1 2" key="1">
    <citation type="journal article" date="2019" name="Int. J. Syst. Evol. Microbiol.">
        <title>The Global Catalogue of Microorganisms (GCM) 10K type strain sequencing project: providing services to taxonomists for standard genome sequencing and annotation.</title>
        <authorList>
            <consortium name="The Broad Institute Genomics Platform"/>
            <consortium name="The Broad Institute Genome Sequencing Center for Infectious Disease"/>
            <person name="Wu L."/>
            <person name="Ma J."/>
        </authorList>
    </citation>
    <scope>NUCLEOTIDE SEQUENCE [LARGE SCALE GENOMIC DNA]</scope>
    <source>
        <strain evidence="1 2">JCM 15481</strain>
    </source>
</reference>
<accession>A0ABN2YY01</accession>
<dbReference type="SUPFAM" id="SSF56112">
    <property type="entry name" value="Protein kinase-like (PK-like)"/>
    <property type="match status" value="1"/>
</dbReference>
<dbReference type="InterPro" id="IPR011009">
    <property type="entry name" value="Kinase-like_dom_sf"/>
</dbReference>
<organism evidence="1 2">
    <name type="scientific">Streptomyces synnematoformans</name>
    <dbReference type="NCBI Taxonomy" id="415721"/>
    <lineage>
        <taxon>Bacteria</taxon>
        <taxon>Bacillati</taxon>
        <taxon>Actinomycetota</taxon>
        <taxon>Actinomycetes</taxon>
        <taxon>Kitasatosporales</taxon>
        <taxon>Streptomycetaceae</taxon>
        <taxon>Streptomyces</taxon>
    </lineage>
</organism>
<evidence type="ECO:0000313" key="2">
    <source>
        <dbReference type="Proteomes" id="UP001500443"/>
    </source>
</evidence>
<comment type="caution">
    <text evidence="1">The sequence shown here is derived from an EMBL/GenBank/DDBJ whole genome shotgun (WGS) entry which is preliminary data.</text>
</comment>
<dbReference type="RefSeq" id="WP_344291524.1">
    <property type="nucleotide sequence ID" value="NZ_BAAAPF010000150.1"/>
</dbReference>
<dbReference type="Pfam" id="PF04655">
    <property type="entry name" value="APH_6_hur"/>
    <property type="match status" value="1"/>
</dbReference>
<sequence length="306" mass="33126">MASAPQYRPEPPERLVRHVSAHGAPGRAWLAGLAGLVDGLLRRWALTPERVHAPGGRTSVLVLVRREDGTPAALKVAYEPARIAAERRALEHWNGVGAVRLLRADAPAGALLLERLQADVSLRSLPEAKAQLEAAATLQRLWTAPPADRALPTVPEHTARLAERLRELRAEPYAELVAAALARREALLGDRAAAGPDVLLHGDYHQGEALAAERLPWLAVGPRPLVGERAYDLAWPARDRVDTLVAAPGAAAATRRRLTKLADSLDVDRDRLRGWTLFRCVAAGVTGLARGDRNGGELHLEYASWL</sequence>
<dbReference type="EMBL" id="BAAAPF010000150">
    <property type="protein sequence ID" value="GAA2133223.1"/>
    <property type="molecule type" value="Genomic_DNA"/>
</dbReference>
<protein>
    <submittedName>
        <fullName evidence="1">Aminoglycoside phosphotransferase family protein</fullName>
    </submittedName>
</protein>
<dbReference type="InterPro" id="IPR006748">
    <property type="entry name" value="NH2Glyco/OHUrea_AB-resist_kin"/>
</dbReference>
<proteinExistence type="predicted"/>
<keyword evidence="2" id="KW-1185">Reference proteome</keyword>
<evidence type="ECO:0000313" key="1">
    <source>
        <dbReference type="EMBL" id="GAA2133223.1"/>
    </source>
</evidence>
<dbReference type="Proteomes" id="UP001500443">
    <property type="component" value="Unassembled WGS sequence"/>
</dbReference>